<dbReference type="VEuPathDB" id="FungiDB:NCU08237"/>
<reference evidence="1 2" key="1">
    <citation type="journal article" date="2003" name="Nature">
        <title>The genome sequence of the filamentous fungus Neurospora crassa.</title>
        <authorList>
            <person name="Galagan J.E."/>
            <person name="Calvo S.E."/>
            <person name="Borkovich K.A."/>
            <person name="Selker E.U."/>
            <person name="Read N.D."/>
            <person name="Jaffe D."/>
            <person name="FitzHugh W."/>
            <person name="Ma L.J."/>
            <person name="Smirnov S."/>
            <person name="Purcell S."/>
            <person name="Rehman B."/>
            <person name="Elkins T."/>
            <person name="Engels R."/>
            <person name="Wang S."/>
            <person name="Nielsen C.B."/>
            <person name="Butler J."/>
            <person name="Endrizzi M."/>
            <person name="Qui D."/>
            <person name="Ianakiev P."/>
            <person name="Bell-Pedersen D."/>
            <person name="Nelson M.A."/>
            <person name="Werner-Washburne M."/>
            <person name="Selitrennikoff C.P."/>
            <person name="Kinsey J.A."/>
            <person name="Braun E.L."/>
            <person name="Zelter A."/>
            <person name="Schulte U."/>
            <person name="Kothe G.O."/>
            <person name="Jedd G."/>
            <person name="Mewes W."/>
            <person name="Staben C."/>
            <person name="Marcotte E."/>
            <person name="Greenberg D."/>
            <person name="Roy A."/>
            <person name="Foley K."/>
            <person name="Naylor J."/>
            <person name="Stange-Thomann N."/>
            <person name="Barrett R."/>
            <person name="Gnerre S."/>
            <person name="Kamal M."/>
            <person name="Kamvysselis M."/>
            <person name="Mauceli E."/>
            <person name="Bielke C."/>
            <person name="Rudd S."/>
            <person name="Frishman D."/>
            <person name="Krystofova S."/>
            <person name="Rasmussen C."/>
            <person name="Metzenberg R.L."/>
            <person name="Perkins D.D."/>
            <person name="Kroken S."/>
            <person name="Cogoni C."/>
            <person name="Macino G."/>
            <person name="Catcheside D."/>
            <person name="Li W."/>
            <person name="Pratt R.J."/>
            <person name="Osmani S.A."/>
            <person name="DeSouza C.P."/>
            <person name="Glass L."/>
            <person name="Orbach M.J."/>
            <person name="Berglund J.A."/>
            <person name="Voelker R."/>
            <person name="Yarden O."/>
            <person name="Plamann M."/>
            <person name="Seiler S."/>
            <person name="Dunlap J."/>
            <person name="Radford A."/>
            <person name="Aramayo R."/>
            <person name="Natvig D.O."/>
            <person name="Alex L.A."/>
            <person name="Mannhaupt G."/>
            <person name="Ebbole D.J."/>
            <person name="Freitag M."/>
            <person name="Paulsen I."/>
            <person name="Sachs M.S."/>
            <person name="Lander E.S."/>
            <person name="Nusbaum C."/>
            <person name="Birren B."/>
        </authorList>
    </citation>
    <scope>NUCLEOTIDE SEQUENCE [LARGE SCALE GENOMIC DNA]</scope>
    <source>
        <strain evidence="2">ATCC 24698 / 74-OR23-1A / CBS 708.71 / DSM 1257 / FGSC 987</strain>
    </source>
</reference>
<organism evidence="1 2">
    <name type="scientific">Neurospora crassa (strain ATCC 24698 / 74-OR23-1A / CBS 708.71 / DSM 1257 / FGSC 987)</name>
    <dbReference type="NCBI Taxonomy" id="367110"/>
    <lineage>
        <taxon>Eukaryota</taxon>
        <taxon>Fungi</taxon>
        <taxon>Dikarya</taxon>
        <taxon>Ascomycota</taxon>
        <taxon>Pezizomycotina</taxon>
        <taxon>Sordariomycetes</taxon>
        <taxon>Sordariomycetidae</taxon>
        <taxon>Sordariales</taxon>
        <taxon>Sordariaceae</taxon>
        <taxon>Neurospora</taxon>
    </lineage>
</organism>
<sequence>MAELLPARVTSWREFVLGCSASGDAVPVCPDSILPNDPIGAPRSRAPIAHSPPPAPSLIETLPAGISRSTARTGPIASAAEAMPGTDCLSKSGLARPGRWVLHVISAFDRPLGLCKSTYEYLRILDCSGLGWDRDDLKFLSRRLRRWNLIA</sequence>
<dbReference type="GeneID" id="3875490"/>
<dbReference type="PaxDb" id="5141-EFNCRP00000004713"/>
<dbReference type="AlphaFoldDB" id="Q7S3K6"/>
<dbReference type="KEGG" id="ncr:NCU08237"/>
<evidence type="ECO:0000313" key="2">
    <source>
        <dbReference type="Proteomes" id="UP000001805"/>
    </source>
</evidence>
<dbReference type="InParanoid" id="Q7S3K6"/>
<gene>
    <name evidence="1" type="ORF">NCU08237</name>
</gene>
<dbReference type="Proteomes" id="UP000001805">
    <property type="component" value="Chromosome 3, Linkage Group III"/>
</dbReference>
<name>Q7S3K6_NEUCR</name>
<keyword evidence="2" id="KW-1185">Reference proteome</keyword>
<accession>Q7S3K6</accession>
<protein>
    <submittedName>
        <fullName evidence="1">Uncharacterized protein</fullName>
    </submittedName>
</protein>
<dbReference type="EMBL" id="CM002238">
    <property type="protein sequence ID" value="EAA30091.1"/>
    <property type="molecule type" value="Genomic_DNA"/>
</dbReference>
<dbReference type="RefSeq" id="XP_959327.1">
    <property type="nucleotide sequence ID" value="XM_954234.1"/>
</dbReference>
<dbReference type="HOGENOM" id="CLU_1731980_0_0_1"/>
<proteinExistence type="predicted"/>
<evidence type="ECO:0000313" key="1">
    <source>
        <dbReference type="EMBL" id="EAA30091.1"/>
    </source>
</evidence>